<dbReference type="Proteomes" id="UP000427906">
    <property type="component" value="Chromosome"/>
</dbReference>
<gene>
    <name evidence="1" type="ORF">DSCA_09930</name>
</gene>
<evidence type="ECO:0000313" key="2">
    <source>
        <dbReference type="Proteomes" id="UP000427906"/>
    </source>
</evidence>
<accession>A0A5K7YEI4</accession>
<proteinExistence type="predicted"/>
<dbReference type="KEGG" id="dalk:DSCA_09930"/>
<dbReference type="EMBL" id="AP021874">
    <property type="protein sequence ID" value="BBO67063.1"/>
    <property type="molecule type" value="Genomic_DNA"/>
</dbReference>
<reference evidence="1 2" key="1">
    <citation type="submission" date="2019-11" db="EMBL/GenBank/DDBJ databases">
        <title>Comparative genomics of hydrocarbon-degrading Desulfosarcina strains.</title>
        <authorList>
            <person name="Watanabe M."/>
            <person name="Kojima H."/>
            <person name="Fukui M."/>
        </authorList>
    </citation>
    <scope>NUCLEOTIDE SEQUENCE [LARGE SCALE GENOMIC DNA]</scope>
    <source>
        <strain evidence="1 2">PL12</strain>
    </source>
</reference>
<evidence type="ECO:0000313" key="1">
    <source>
        <dbReference type="EMBL" id="BBO67063.1"/>
    </source>
</evidence>
<protein>
    <submittedName>
        <fullName evidence="1">Uncharacterized protein</fullName>
    </submittedName>
</protein>
<name>A0A5K7YEI4_9BACT</name>
<dbReference type="AlphaFoldDB" id="A0A5K7YEI4"/>
<keyword evidence="2" id="KW-1185">Reference proteome</keyword>
<organism evidence="1 2">
    <name type="scientific">Desulfosarcina alkanivorans</name>
    <dbReference type="NCBI Taxonomy" id="571177"/>
    <lineage>
        <taxon>Bacteria</taxon>
        <taxon>Pseudomonadati</taxon>
        <taxon>Thermodesulfobacteriota</taxon>
        <taxon>Desulfobacteria</taxon>
        <taxon>Desulfobacterales</taxon>
        <taxon>Desulfosarcinaceae</taxon>
        <taxon>Desulfosarcina</taxon>
    </lineage>
</organism>
<sequence>MGMADCRPGRPEDHHSPYVLDVKISKFVVRCRLGKQDEFSLRGESGKTAYQFNREDFRPPILTTWEDGGYVDDDGWRSQIRSRFIIQVIFQCL</sequence>